<proteinExistence type="predicted"/>
<organism evidence="1 2">
    <name type="scientific">Trifolium medium</name>
    <dbReference type="NCBI Taxonomy" id="97028"/>
    <lineage>
        <taxon>Eukaryota</taxon>
        <taxon>Viridiplantae</taxon>
        <taxon>Streptophyta</taxon>
        <taxon>Embryophyta</taxon>
        <taxon>Tracheophyta</taxon>
        <taxon>Spermatophyta</taxon>
        <taxon>Magnoliopsida</taxon>
        <taxon>eudicotyledons</taxon>
        <taxon>Gunneridae</taxon>
        <taxon>Pentapetalae</taxon>
        <taxon>rosids</taxon>
        <taxon>fabids</taxon>
        <taxon>Fabales</taxon>
        <taxon>Fabaceae</taxon>
        <taxon>Papilionoideae</taxon>
        <taxon>50 kb inversion clade</taxon>
        <taxon>NPAAA clade</taxon>
        <taxon>Hologalegina</taxon>
        <taxon>IRL clade</taxon>
        <taxon>Trifolieae</taxon>
        <taxon>Trifolium</taxon>
    </lineage>
</organism>
<protein>
    <submittedName>
        <fullName evidence="1">Uncharacterized protein</fullName>
    </submittedName>
</protein>
<dbReference type="EMBL" id="LXQA010261976">
    <property type="protein sequence ID" value="MCI38961.1"/>
    <property type="molecule type" value="Genomic_DNA"/>
</dbReference>
<keyword evidence="2" id="KW-1185">Reference proteome</keyword>
<feature type="non-terminal residue" evidence="1">
    <location>
        <position position="73"/>
    </location>
</feature>
<name>A0A392RQQ1_9FABA</name>
<evidence type="ECO:0000313" key="1">
    <source>
        <dbReference type="EMBL" id="MCI38961.1"/>
    </source>
</evidence>
<sequence length="73" mass="8125">MPAFLKSALETSSRIRSLGAFSRVYPVNLLGGGDVFLSLFEECIESFDFFYAYSFGKVTSSTEPSVEQIEFHA</sequence>
<dbReference type="AlphaFoldDB" id="A0A392RQQ1"/>
<comment type="caution">
    <text evidence="1">The sequence shown here is derived from an EMBL/GenBank/DDBJ whole genome shotgun (WGS) entry which is preliminary data.</text>
</comment>
<reference evidence="1 2" key="1">
    <citation type="journal article" date="2018" name="Front. Plant Sci.">
        <title>Red Clover (Trifolium pratense) and Zigzag Clover (T. medium) - A Picture of Genomic Similarities and Differences.</title>
        <authorList>
            <person name="Dluhosova J."/>
            <person name="Istvanek J."/>
            <person name="Nedelnik J."/>
            <person name="Repkova J."/>
        </authorList>
    </citation>
    <scope>NUCLEOTIDE SEQUENCE [LARGE SCALE GENOMIC DNA]</scope>
    <source>
        <strain evidence="2">cv. 10/8</strain>
        <tissue evidence="1">Leaf</tissue>
    </source>
</reference>
<evidence type="ECO:0000313" key="2">
    <source>
        <dbReference type="Proteomes" id="UP000265520"/>
    </source>
</evidence>
<dbReference type="Proteomes" id="UP000265520">
    <property type="component" value="Unassembled WGS sequence"/>
</dbReference>
<accession>A0A392RQQ1</accession>